<reference evidence="4" key="1">
    <citation type="submission" date="2022-03" db="EMBL/GenBank/DDBJ databases">
        <authorList>
            <person name="Tunstrom K."/>
        </authorList>
    </citation>
    <scope>NUCLEOTIDE SEQUENCE</scope>
</reference>
<sequence length="571" mass="63400">MFVFQVLLACLLTEVTSRPSNNDSEVDEEPIKTPKAAIEDNSINYQIYTNKDKSHHTKEILDKLKFLNIDLGKPPRIVTNDNNPYESYDLINHILANSALTSGIMASNNEQLKDSHNDDEGRNYNSRSAKLLPNMFVPNSAIPSIPYPYIINVPAVPLSYYEILGGYNINNNLMSPSNQAIQSRQQLFPNFPSFPSFPSFSFDNIQLQPFAQFFPVLIKNPFVALAQGGGWNNFIEYGQNADVCNRKQKSIDIADENKSDVKSLVEKQSKLKNIINIESNDDDVKGDVESLVENQANDNILTNYENNDDNVKSLVEKQSNNKNVINNENNHDDVKSLVKNQSNERKVISNENNDDNVKSLVENQSNESKLINNESNDSKTSEPKTTSRQSRSIKKRTVSAKAPVQEVEEIETGKKIYPTKPSTTRKTTKRPLTVDQDEDFKNSDQEGDLRFPFSDFTWFGNKKPVAPSPGFFINKLKVRKGGVAIAGPGGVATAGRGGTAIVGPGGLAYTKPGGLAIAGPHARVVALSPYADTLPSIFRPHQLGYDFRSLDSIREGKVVATGPVIYYHPLE</sequence>
<keyword evidence="5" id="KW-1185">Reference proteome</keyword>
<keyword evidence="2" id="KW-0732">Signal</keyword>
<evidence type="ECO:0000313" key="5">
    <source>
        <dbReference type="Proteomes" id="UP001153954"/>
    </source>
</evidence>
<feature type="domain" description="DUF4774" evidence="3">
    <location>
        <begin position="475"/>
        <end position="528"/>
    </location>
</feature>
<dbReference type="AlphaFoldDB" id="A0AAU9VC18"/>
<comment type="caution">
    <text evidence="4">The sequence shown here is derived from an EMBL/GenBank/DDBJ whole genome shotgun (WGS) entry which is preliminary data.</text>
</comment>
<feature type="compositionally biased region" description="Polar residues" evidence="1">
    <location>
        <begin position="362"/>
        <end position="375"/>
    </location>
</feature>
<evidence type="ECO:0000256" key="2">
    <source>
        <dbReference type="SAM" id="SignalP"/>
    </source>
</evidence>
<feature type="chain" id="PRO_5043717771" description="DUF4774 domain-containing protein" evidence="2">
    <location>
        <begin position="18"/>
        <end position="571"/>
    </location>
</feature>
<evidence type="ECO:0000313" key="4">
    <source>
        <dbReference type="EMBL" id="CAH2107752.1"/>
    </source>
</evidence>
<feature type="region of interest" description="Disordered" evidence="1">
    <location>
        <begin position="362"/>
        <end position="446"/>
    </location>
</feature>
<gene>
    <name evidence="4" type="ORF">EEDITHA_LOCUS21751</name>
</gene>
<dbReference type="EMBL" id="CAKOGL010000030">
    <property type="protein sequence ID" value="CAH2107752.1"/>
    <property type="molecule type" value="Genomic_DNA"/>
</dbReference>
<proteinExistence type="predicted"/>
<protein>
    <recommendedName>
        <fullName evidence="3">DUF4774 domain-containing protein</fullName>
    </recommendedName>
</protein>
<organism evidence="4 5">
    <name type="scientific">Euphydryas editha</name>
    <name type="common">Edith's checkerspot</name>
    <dbReference type="NCBI Taxonomy" id="104508"/>
    <lineage>
        <taxon>Eukaryota</taxon>
        <taxon>Metazoa</taxon>
        <taxon>Ecdysozoa</taxon>
        <taxon>Arthropoda</taxon>
        <taxon>Hexapoda</taxon>
        <taxon>Insecta</taxon>
        <taxon>Pterygota</taxon>
        <taxon>Neoptera</taxon>
        <taxon>Endopterygota</taxon>
        <taxon>Lepidoptera</taxon>
        <taxon>Glossata</taxon>
        <taxon>Ditrysia</taxon>
        <taxon>Papilionoidea</taxon>
        <taxon>Nymphalidae</taxon>
        <taxon>Nymphalinae</taxon>
        <taxon>Euphydryas</taxon>
    </lineage>
</organism>
<dbReference type="InterPro" id="IPR031942">
    <property type="entry name" value="DUF4774"/>
</dbReference>
<evidence type="ECO:0000259" key="3">
    <source>
        <dbReference type="Pfam" id="PF15999"/>
    </source>
</evidence>
<feature type="compositionally biased region" description="Low complexity" evidence="1">
    <location>
        <begin position="418"/>
        <end position="433"/>
    </location>
</feature>
<evidence type="ECO:0000256" key="1">
    <source>
        <dbReference type="SAM" id="MobiDB-lite"/>
    </source>
</evidence>
<dbReference type="Proteomes" id="UP001153954">
    <property type="component" value="Unassembled WGS sequence"/>
</dbReference>
<accession>A0AAU9VC18</accession>
<dbReference type="Pfam" id="PF15999">
    <property type="entry name" value="DUF4774"/>
    <property type="match status" value="1"/>
</dbReference>
<name>A0AAU9VC18_EUPED</name>
<feature type="signal peptide" evidence="2">
    <location>
        <begin position="1"/>
        <end position="17"/>
    </location>
</feature>